<dbReference type="GO" id="GO:0008967">
    <property type="term" value="F:phosphoglycolate phosphatase activity"/>
    <property type="evidence" value="ECO:0007669"/>
    <property type="project" value="TreeGrafter"/>
</dbReference>
<name>A0A829QLV8_9MYCO</name>
<organism evidence="1 2">
    <name type="scientific">Mycobacteroides abscessus 1948</name>
    <dbReference type="NCBI Taxonomy" id="1299323"/>
    <lineage>
        <taxon>Bacteria</taxon>
        <taxon>Bacillati</taxon>
        <taxon>Actinomycetota</taxon>
        <taxon>Actinomycetes</taxon>
        <taxon>Mycobacteriales</taxon>
        <taxon>Mycobacteriaceae</taxon>
        <taxon>Mycobacteroides</taxon>
        <taxon>Mycobacteroides abscessus</taxon>
    </lineage>
</organism>
<dbReference type="SFLD" id="SFLDG01129">
    <property type="entry name" value="C1.5:_HAD__Beta-PGM__Phosphata"/>
    <property type="match status" value="1"/>
</dbReference>
<dbReference type="SFLD" id="SFLDS00003">
    <property type="entry name" value="Haloacid_Dehalogenase"/>
    <property type="match status" value="1"/>
</dbReference>
<dbReference type="Pfam" id="PF13419">
    <property type="entry name" value="HAD_2"/>
    <property type="match status" value="1"/>
</dbReference>
<accession>A0A829QLV8</accession>
<evidence type="ECO:0000313" key="2">
    <source>
        <dbReference type="Proteomes" id="UP000021210"/>
    </source>
</evidence>
<dbReference type="AlphaFoldDB" id="A0A829QLV8"/>
<dbReference type="Gene3D" id="1.10.150.240">
    <property type="entry name" value="Putative phosphatase, domain 2"/>
    <property type="match status" value="1"/>
</dbReference>
<evidence type="ECO:0000313" key="1">
    <source>
        <dbReference type="EMBL" id="EUA63668.1"/>
    </source>
</evidence>
<dbReference type="PANTHER" id="PTHR43434">
    <property type="entry name" value="PHOSPHOGLYCOLATE PHOSPHATASE"/>
    <property type="match status" value="1"/>
</dbReference>
<dbReference type="SUPFAM" id="SSF56784">
    <property type="entry name" value="HAD-like"/>
    <property type="match status" value="1"/>
</dbReference>
<dbReference type="Gene3D" id="3.40.50.1000">
    <property type="entry name" value="HAD superfamily/HAD-like"/>
    <property type="match status" value="1"/>
</dbReference>
<reference evidence="1 2" key="1">
    <citation type="submission" date="2013-12" db="EMBL/GenBank/DDBJ databases">
        <authorList>
            <person name="Zelazny A."/>
            <person name="Olivier K."/>
            <person name="Holland S."/>
            <person name="Lenaerts A."/>
            <person name="Ordway D."/>
            <person name="DeGroote M.A."/>
            <person name="Parker T."/>
            <person name="Sizemore C."/>
            <person name="Tallon L.J."/>
            <person name="Sadzewicz L.K."/>
            <person name="Sengamalay N."/>
            <person name="Fraser C.M."/>
            <person name="Hine E."/>
            <person name="Shefchek K.A."/>
            <person name="Das S.P."/>
            <person name="Tettelin H."/>
        </authorList>
    </citation>
    <scope>NUCLEOTIDE SEQUENCE [LARGE SCALE GENOMIC DNA]</scope>
    <source>
        <strain evidence="1 2">1948</strain>
    </source>
</reference>
<dbReference type="InterPro" id="IPR036412">
    <property type="entry name" value="HAD-like_sf"/>
</dbReference>
<sequence>MPLTVVYDWNGTLLDDADAFTTSINTILTHFRRPEIDAETLREICEFPFSRLYEKLGLPAAAQDNDNELFFGSYQPLAATSGLRIGAERALEAFKESADVLILSNHIEHLIREHIALLGVESKIAHILAYASRESQYQGFTKGQMLQRYMREQDISPQHTVIVGDTPEEIRIAQSLGLTSVAMTGGMASESRLRNAGADHVVHDHDELLAVLTRENLL</sequence>
<dbReference type="InterPro" id="IPR023214">
    <property type="entry name" value="HAD_sf"/>
</dbReference>
<dbReference type="InterPro" id="IPR023198">
    <property type="entry name" value="PGP-like_dom2"/>
</dbReference>
<dbReference type="InterPro" id="IPR041492">
    <property type="entry name" value="HAD_2"/>
</dbReference>
<dbReference type="GO" id="GO:0006281">
    <property type="term" value="P:DNA repair"/>
    <property type="evidence" value="ECO:0007669"/>
    <property type="project" value="TreeGrafter"/>
</dbReference>
<protein>
    <submittedName>
        <fullName evidence="1">HAD-hyrolase-like family protein</fullName>
    </submittedName>
</protein>
<comment type="caution">
    <text evidence="1">The sequence shown here is derived from an EMBL/GenBank/DDBJ whole genome shotgun (WGS) entry which is preliminary data.</text>
</comment>
<dbReference type="EMBL" id="JAOH01000002">
    <property type="protein sequence ID" value="EUA63668.1"/>
    <property type="molecule type" value="Genomic_DNA"/>
</dbReference>
<gene>
    <name evidence="1" type="ORF">I542_3825</name>
</gene>
<dbReference type="Proteomes" id="UP000021210">
    <property type="component" value="Unassembled WGS sequence"/>
</dbReference>
<dbReference type="InterPro" id="IPR050155">
    <property type="entry name" value="HAD-like_hydrolase_sf"/>
</dbReference>
<dbReference type="GO" id="GO:0005829">
    <property type="term" value="C:cytosol"/>
    <property type="evidence" value="ECO:0007669"/>
    <property type="project" value="TreeGrafter"/>
</dbReference>
<dbReference type="PANTHER" id="PTHR43434:SF1">
    <property type="entry name" value="PHOSPHOGLYCOLATE PHOSPHATASE"/>
    <property type="match status" value="1"/>
</dbReference>
<proteinExistence type="predicted"/>